<dbReference type="Proteomes" id="UP000039046">
    <property type="component" value="Unassembled WGS sequence"/>
</dbReference>
<sequence length="68" mass="7795">MAAIITFEKDAVMSQLLKRDDDRNWAAKNVGPMVVFCIVFVVALLVIGVYTNKWLTARRERRERKAVA</sequence>
<dbReference type="EMBL" id="CDHN01000005">
    <property type="protein sequence ID" value="CEJ93116.1"/>
    <property type="molecule type" value="Genomic_DNA"/>
</dbReference>
<protein>
    <submittedName>
        <fullName evidence="2">Uncharacterized protein</fullName>
    </submittedName>
</protein>
<dbReference type="OrthoDB" id="5592486at2759"/>
<gene>
    <name evidence="2" type="ORF">VHEMI08730</name>
</gene>
<reference evidence="2 3" key="1">
    <citation type="journal article" date="2015" name="Genome Announc.">
        <title>Draft Genome Sequence and Gene Annotation of the Entomopathogenic Fungus Verticillium hemipterigenum.</title>
        <authorList>
            <person name="Horn F."/>
            <person name="Habel A."/>
            <person name="Scharf D.H."/>
            <person name="Dworschak J."/>
            <person name="Brakhage A.A."/>
            <person name="Guthke R."/>
            <person name="Hertweck C."/>
            <person name="Linde J."/>
        </authorList>
    </citation>
    <scope>NUCLEOTIDE SEQUENCE [LARGE SCALE GENOMIC DNA]</scope>
</reference>
<feature type="transmembrane region" description="Helical" evidence="1">
    <location>
        <begin position="33"/>
        <end position="55"/>
    </location>
</feature>
<name>A0A0A1T7L3_9HYPO</name>
<keyword evidence="1" id="KW-0812">Transmembrane</keyword>
<keyword evidence="1" id="KW-1133">Transmembrane helix</keyword>
<keyword evidence="1" id="KW-0472">Membrane</keyword>
<dbReference type="AlphaFoldDB" id="A0A0A1T7L3"/>
<evidence type="ECO:0000313" key="3">
    <source>
        <dbReference type="Proteomes" id="UP000039046"/>
    </source>
</evidence>
<accession>A0A0A1T7L3</accession>
<evidence type="ECO:0000313" key="2">
    <source>
        <dbReference type="EMBL" id="CEJ93116.1"/>
    </source>
</evidence>
<keyword evidence="3" id="KW-1185">Reference proteome</keyword>
<dbReference type="STRING" id="1531966.A0A0A1T7L3"/>
<dbReference type="HOGENOM" id="CLU_199238_0_0_1"/>
<organism evidence="2 3">
    <name type="scientific">[Torrubiella] hemipterigena</name>
    <dbReference type="NCBI Taxonomy" id="1531966"/>
    <lineage>
        <taxon>Eukaryota</taxon>
        <taxon>Fungi</taxon>
        <taxon>Dikarya</taxon>
        <taxon>Ascomycota</taxon>
        <taxon>Pezizomycotina</taxon>
        <taxon>Sordariomycetes</taxon>
        <taxon>Hypocreomycetidae</taxon>
        <taxon>Hypocreales</taxon>
        <taxon>Clavicipitaceae</taxon>
        <taxon>Clavicipitaceae incertae sedis</taxon>
        <taxon>'Torrubiella' clade</taxon>
    </lineage>
</organism>
<evidence type="ECO:0000256" key="1">
    <source>
        <dbReference type="SAM" id="Phobius"/>
    </source>
</evidence>
<proteinExistence type="predicted"/>